<comment type="subcellular location">
    <subcellularLocation>
        <location evidence="1">Cell inner membrane</location>
        <topology evidence="1">Single-pass membrane protein</topology>
    </subcellularLocation>
</comment>
<dbReference type="Pfam" id="PF07963">
    <property type="entry name" value="N_methyl"/>
    <property type="match status" value="1"/>
</dbReference>
<protein>
    <recommendedName>
        <fullName evidence="2">Type II secretion system protein H</fullName>
    </recommendedName>
    <alternativeName>
        <fullName evidence="10">General secretion pathway protein H</fullName>
    </alternativeName>
</protein>
<dbReference type="Pfam" id="PF12019">
    <property type="entry name" value="GspH"/>
    <property type="match status" value="1"/>
</dbReference>
<gene>
    <name evidence="13" type="ORF">ISP13_04980</name>
</gene>
<sequence length="203" mass="21345">MSTVCRHRKPAGGFTIVELMVVIVIVAIISVFAIPSYKGLMTQNRMAGEMNDLSTDIELARSAAVKQGLTVTICASAAPTSATPTCNNSAEWNTGWIAFIDVAGNQTFSTATGDTLLRAHGPFTSSDTLVFSTTGGTLNSITFNRMGGTTSFGATANNSDTNTGTLTLHDATNNPTWHRCVIVSEAGTMTVDSEQNQQQASCP</sequence>
<evidence type="ECO:0000256" key="9">
    <source>
        <dbReference type="ARBA" id="ARBA00025772"/>
    </source>
</evidence>
<evidence type="ECO:0000256" key="8">
    <source>
        <dbReference type="ARBA" id="ARBA00023136"/>
    </source>
</evidence>
<feature type="transmembrane region" description="Helical" evidence="11">
    <location>
        <begin position="12"/>
        <end position="34"/>
    </location>
</feature>
<dbReference type="InterPro" id="IPR022346">
    <property type="entry name" value="T2SS_GspH"/>
</dbReference>
<evidence type="ECO:0000313" key="14">
    <source>
        <dbReference type="Proteomes" id="UP001620405"/>
    </source>
</evidence>
<name>A0ABW8ISE1_9GAMM</name>
<dbReference type="InterPro" id="IPR045584">
    <property type="entry name" value="Pilin-like"/>
</dbReference>
<proteinExistence type="inferred from homology"/>
<feature type="domain" description="General secretion pathway GspH" evidence="12">
    <location>
        <begin position="50"/>
        <end position="187"/>
    </location>
</feature>
<dbReference type="EMBL" id="JADIKG010000011">
    <property type="protein sequence ID" value="MFK2872876.1"/>
    <property type="molecule type" value="Genomic_DNA"/>
</dbReference>
<comment type="similarity">
    <text evidence="9">Belongs to the GSP H family.</text>
</comment>
<evidence type="ECO:0000256" key="4">
    <source>
        <dbReference type="ARBA" id="ARBA00022481"/>
    </source>
</evidence>
<evidence type="ECO:0000256" key="5">
    <source>
        <dbReference type="ARBA" id="ARBA00022519"/>
    </source>
</evidence>
<evidence type="ECO:0000256" key="3">
    <source>
        <dbReference type="ARBA" id="ARBA00022475"/>
    </source>
</evidence>
<evidence type="ECO:0000259" key="12">
    <source>
        <dbReference type="Pfam" id="PF12019"/>
    </source>
</evidence>
<comment type="caution">
    <text evidence="13">The sequence shown here is derived from an EMBL/GenBank/DDBJ whole genome shotgun (WGS) entry which is preliminary data.</text>
</comment>
<accession>A0ABW8ISE1</accession>
<keyword evidence="14" id="KW-1185">Reference proteome</keyword>
<keyword evidence="7 11" id="KW-1133">Transmembrane helix</keyword>
<keyword evidence="5" id="KW-0997">Cell inner membrane</keyword>
<evidence type="ECO:0000256" key="6">
    <source>
        <dbReference type="ARBA" id="ARBA00022692"/>
    </source>
</evidence>
<dbReference type="SUPFAM" id="SSF54523">
    <property type="entry name" value="Pili subunits"/>
    <property type="match status" value="1"/>
</dbReference>
<dbReference type="Proteomes" id="UP001620405">
    <property type="component" value="Unassembled WGS sequence"/>
</dbReference>
<keyword evidence="4" id="KW-0488">Methylation</keyword>
<evidence type="ECO:0000256" key="7">
    <source>
        <dbReference type="ARBA" id="ARBA00022989"/>
    </source>
</evidence>
<evidence type="ECO:0000256" key="2">
    <source>
        <dbReference type="ARBA" id="ARBA00021549"/>
    </source>
</evidence>
<reference evidence="13 14" key="1">
    <citation type="submission" date="2020-10" db="EMBL/GenBank/DDBJ databases">
        <title>Phylogeny of dyella-like bacteria.</title>
        <authorList>
            <person name="Fu J."/>
        </authorList>
    </citation>
    <scope>NUCLEOTIDE SEQUENCE [LARGE SCALE GENOMIC DNA]</scope>
    <source>
        <strain evidence="13 14">DHOB07</strain>
    </source>
</reference>
<dbReference type="RefSeq" id="WP_284398676.1">
    <property type="nucleotide sequence ID" value="NZ_BSNQ01000003.1"/>
</dbReference>
<organism evidence="13 14">
    <name type="scientific">Dyella lipolytica</name>
    <dbReference type="NCBI Taxonomy" id="1867835"/>
    <lineage>
        <taxon>Bacteria</taxon>
        <taxon>Pseudomonadati</taxon>
        <taxon>Pseudomonadota</taxon>
        <taxon>Gammaproteobacteria</taxon>
        <taxon>Lysobacterales</taxon>
        <taxon>Rhodanobacteraceae</taxon>
        <taxon>Dyella</taxon>
    </lineage>
</organism>
<evidence type="ECO:0000313" key="13">
    <source>
        <dbReference type="EMBL" id="MFK2872876.1"/>
    </source>
</evidence>
<dbReference type="InterPro" id="IPR012902">
    <property type="entry name" value="N_methyl_site"/>
</dbReference>
<dbReference type="NCBIfam" id="TIGR02532">
    <property type="entry name" value="IV_pilin_GFxxxE"/>
    <property type="match status" value="1"/>
</dbReference>
<keyword evidence="6 11" id="KW-0812">Transmembrane</keyword>
<evidence type="ECO:0000256" key="10">
    <source>
        <dbReference type="ARBA" id="ARBA00030775"/>
    </source>
</evidence>
<evidence type="ECO:0000256" key="1">
    <source>
        <dbReference type="ARBA" id="ARBA00004377"/>
    </source>
</evidence>
<keyword evidence="8 11" id="KW-0472">Membrane</keyword>
<dbReference type="Gene3D" id="3.55.40.10">
    <property type="entry name" value="minor pseudopilin epsh domain"/>
    <property type="match status" value="1"/>
</dbReference>
<evidence type="ECO:0000256" key="11">
    <source>
        <dbReference type="SAM" id="Phobius"/>
    </source>
</evidence>
<keyword evidence="3" id="KW-1003">Cell membrane</keyword>